<feature type="compositionally biased region" description="Basic and acidic residues" evidence="5">
    <location>
        <begin position="1638"/>
        <end position="1652"/>
    </location>
</feature>
<dbReference type="PANTHER" id="PTHR14296:SF16">
    <property type="entry name" value="REMODELING AND SPACING FACTOR 1"/>
    <property type="match status" value="1"/>
</dbReference>
<feature type="region of interest" description="Disordered" evidence="5">
    <location>
        <begin position="364"/>
        <end position="393"/>
    </location>
</feature>
<evidence type="ECO:0000256" key="1">
    <source>
        <dbReference type="ARBA" id="ARBA00022723"/>
    </source>
</evidence>
<dbReference type="GO" id="GO:0045892">
    <property type="term" value="P:negative regulation of DNA-templated transcription"/>
    <property type="evidence" value="ECO:0007669"/>
    <property type="project" value="TreeGrafter"/>
</dbReference>
<dbReference type="InterPro" id="IPR028938">
    <property type="entry name" value="Rsf1-like"/>
</dbReference>
<feature type="compositionally biased region" description="Basic and acidic residues" evidence="5">
    <location>
        <begin position="384"/>
        <end position="393"/>
    </location>
</feature>
<proteinExistence type="predicted"/>
<dbReference type="Gene3D" id="3.30.40.10">
    <property type="entry name" value="Zinc/RING finger domain, C3HC4 (zinc finger)"/>
    <property type="match status" value="1"/>
</dbReference>
<dbReference type="InterPro" id="IPR001965">
    <property type="entry name" value="Znf_PHD"/>
</dbReference>
<feature type="compositionally biased region" description="Acidic residues" evidence="5">
    <location>
        <begin position="1602"/>
        <end position="1617"/>
    </location>
</feature>
<keyword evidence="2 4" id="KW-0863">Zinc-finger</keyword>
<accession>A0A7M7K181</accession>
<keyword evidence="8" id="KW-1185">Reference proteome</keyword>
<feature type="compositionally biased region" description="Acidic residues" evidence="5">
    <location>
        <begin position="1452"/>
        <end position="1499"/>
    </location>
</feature>
<dbReference type="InterPro" id="IPR013083">
    <property type="entry name" value="Znf_RING/FYVE/PHD"/>
</dbReference>
<dbReference type="SUPFAM" id="SSF57903">
    <property type="entry name" value="FYVE/PHD zinc finger"/>
    <property type="match status" value="1"/>
</dbReference>
<feature type="compositionally biased region" description="Basic and acidic residues" evidence="5">
    <location>
        <begin position="701"/>
        <end position="717"/>
    </location>
</feature>
<keyword evidence="3" id="KW-0862">Zinc</keyword>
<feature type="compositionally biased region" description="Basic and acidic residues" evidence="5">
    <location>
        <begin position="1434"/>
        <end position="1443"/>
    </location>
</feature>
<dbReference type="PANTHER" id="PTHR14296">
    <property type="entry name" value="REMODELING AND SPACING FACTOR 1"/>
    <property type="match status" value="1"/>
</dbReference>
<feature type="compositionally biased region" description="Basic and acidic residues" evidence="5">
    <location>
        <begin position="610"/>
        <end position="626"/>
    </location>
</feature>
<feature type="compositionally biased region" description="Low complexity" evidence="5">
    <location>
        <begin position="371"/>
        <end position="383"/>
    </location>
</feature>
<reference evidence="7" key="1">
    <citation type="submission" date="2021-01" db="UniProtKB">
        <authorList>
            <consortium name="EnsemblMetazoa"/>
        </authorList>
    </citation>
    <scope>IDENTIFICATION</scope>
</reference>
<dbReference type="OMA" id="ACNKGYH"/>
<organism evidence="7 8">
    <name type="scientific">Varroa destructor</name>
    <name type="common">Honeybee mite</name>
    <dbReference type="NCBI Taxonomy" id="109461"/>
    <lineage>
        <taxon>Eukaryota</taxon>
        <taxon>Metazoa</taxon>
        <taxon>Ecdysozoa</taxon>
        <taxon>Arthropoda</taxon>
        <taxon>Chelicerata</taxon>
        <taxon>Arachnida</taxon>
        <taxon>Acari</taxon>
        <taxon>Parasitiformes</taxon>
        <taxon>Mesostigmata</taxon>
        <taxon>Gamasina</taxon>
        <taxon>Dermanyssoidea</taxon>
        <taxon>Varroidae</taxon>
        <taxon>Varroa</taxon>
    </lineage>
</organism>
<feature type="region of interest" description="Disordered" evidence="5">
    <location>
        <begin position="979"/>
        <end position="1004"/>
    </location>
</feature>
<feature type="compositionally biased region" description="Polar residues" evidence="5">
    <location>
        <begin position="459"/>
        <end position="468"/>
    </location>
</feature>
<protein>
    <recommendedName>
        <fullName evidence="6">PHD-type domain-containing protein</fullName>
    </recommendedName>
</protein>
<dbReference type="GeneID" id="111249348"/>
<dbReference type="CDD" id="cd15543">
    <property type="entry name" value="PHD_RSF1"/>
    <property type="match status" value="1"/>
</dbReference>
<feature type="compositionally biased region" description="Basic and acidic residues" evidence="5">
    <location>
        <begin position="1514"/>
        <end position="1532"/>
    </location>
</feature>
<feature type="region of interest" description="Disordered" evidence="5">
    <location>
        <begin position="532"/>
        <end position="944"/>
    </location>
</feature>
<dbReference type="GO" id="GO:0042393">
    <property type="term" value="F:histone binding"/>
    <property type="evidence" value="ECO:0007669"/>
    <property type="project" value="TreeGrafter"/>
</dbReference>
<dbReference type="PROSITE" id="PS01359">
    <property type="entry name" value="ZF_PHD_1"/>
    <property type="match status" value="1"/>
</dbReference>
<dbReference type="Proteomes" id="UP000594260">
    <property type="component" value="Unplaced"/>
</dbReference>
<feature type="compositionally biased region" description="Acidic residues" evidence="5">
    <location>
        <begin position="1674"/>
        <end position="1695"/>
    </location>
</feature>
<dbReference type="OrthoDB" id="10055895at2759"/>
<feature type="compositionally biased region" description="Basic residues" evidence="5">
    <location>
        <begin position="1339"/>
        <end position="1349"/>
    </location>
</feature>
<dbReference type="KEGG" id="vde:111249348"/>
<feature type="compositionally biased region" description="Acidic residues" evidence="5">
    <location>
        <begin position="1167"/>
        <end position="1185"/>
    </location>
</feature>
<dbReference type="Pfam" id="PF00628">
    <property type="entry name" value="PHD"/>
    <property type="match status" value="1"/>
</dbReference>
<feature type="region of interest" description="Disordered" evidence="5">
    <location>
        <begin position="1"/>
        <end position="20"/>
    </location>
</feature>
<feature type="compositionally biased region" description="Basic and acidic residues" evidence="5">
    <location>
        <begin position="769"/>
        <end position="794"/>
    </location>
</feature>
<evidence type="ECO:0000313" key="7">
    <source>
        <dbReference type="EnsemblMetazoa" id="XP_022658839"/>
    </source>
</evidence>
<feature type="compositionally biased region" description="Basic and acidic residues" evidence="5">
    <location>
        <begin position="865"/>
        <end position="896"/>
    </location>
</feature>
<name>A0A7M7K181_VARDE</name>
<sequence>MSEEAENTGPSHESAAASAASRLVAALQDGGVSMTADNAMASMALAAAAAVGLVSGIAHEQGEVDAIGDGESVSGAAAADFDDAEDAEVDDEEDEEVGGIDEEGFDAAELETPAGIETAAAAATVMANAAAANAEPVAEDGIPIEQVATGDSAATTAAVVPTVPAVATEPSMSCDNVPDFAVLCSFLDRFGALLGITPTIKEVQIMLEQQGNVSEQLIDIHIKLLRKIVTSATKNRFDRYLARYCEMYLIPYDHQLVVQIMEHGYAKLDLVSKVHILKNLLEMQFDFNSKFKSQANDRSPEELRMLPLGRDADGIVYWLQVDEDLNVRMYIEDLDDESSFHLLHKTKEELADLLAQLKKLKDDNFQKQPASSNNTSSSEPSPKSTDEAVKQEDQKANIVSAIKVDIEIKAEQKIKDENIDAKPRIDKLKKETNTEADTTSVVKSEPGSDKKELVEDLCTRQSDSSRSSGEGHPVSAKVPVSKLENEAHCAQPCVKTESLTASSVVDGSQPEAAHSASAGAFSMAVVIERADKDKEKAVKEKKPLAADVAEERFDEECEDAKATDLSLPHLPTPPHEQEQRLPAAPQTAVHSPPVPPKKPQSDGDYEDDKEMSHHAAEDLRTSEKKTTTSAAAIVDSGGDSREDPGGQLRADLEGIPVEDTKKARSKKGGDEKGNGQMAEELSADSDDEEELMDTTDSPVSRQKDREKSSRIEQHDDVNDGETEDNTTNDATDVQEKQTPKYLKKSSLSSARDEQVDENLTQVAAEDDSTIDKNLEGKDDEATRKVTQESGKDKDELAEEEAEEQPKPKKRGRGRPRKGQGRGRGKAKGKPAVTKKPAVPKPPKKKKQTDDGDQDGTGHEDDEEIQKENVEEKPKKRGKMSREARMLLEEAERRRAQEDDEDGEFGCRPRRSCRARKVVEKYEIPVSEDESKKKKRKSKADKEEEKEIVFSAVGGINAKAARKAAREMIKAQKLAHKELMKKLKGKKKRGRKGAADDSEDDDDNMDSVEELIYGHDEDDDADKMEFGADDEDEFACDEDIADGTLEAEEVKKARTATHDDADACKRCLKSDHPEFILLCDTCDAGWHMNCLRPPLLVIPLGNWYCPPCEHNALIAALDAKINYIESEWEKRQKEITRKQRLAFVSINIGNVLPVTKREVAKKSFTERYEDDESDISEVDSSSDDSDSSGSSASSSNAPRRRRAARKGDAMREKMLEYDKLMKEAIDDDEFDEEIEEERTQNVKRRSGKDMSNILPDSDEEKKVEKTGRRRRSKLSDLNAMESADDDSEFQASDYSGEIEVNRRKKGRTGGGSRRRRYDSDDMEDSEALSDASWGRANIRSGRKSSSRRKRDPFVREKTSKSRNTFSPGQGKILQSRPTTICGFSPYDSPVLIEGGRWDDFDSEASQSFKASSDDSGDFCKPRKRQAVNYAESSDESEKEKAEKPSRRRKVIESDEEVALEDSDSDEEQDDDDELSDEDASNDESDSDDSDSDDSDEEDSDGNVTRRKKGKSKKRAEKERKKIKDKRDRKEKLTKTTLSTTSRGDSLKVNKGKSSLSASAKTVKRKKRSDDDDSVEDEEDSDSWGPSRKQPKGPAKKSRNRLESDDDGEDIDEEEDIDDTAGAGNDDGKEHTAKSAAESNAKDKEGDKKADPSRRTTNGRAEANKARERLVHHDDYDEGEDLDEDEDDDEIDEDEDEGVKAWPPLPSHLMANIKKDKKLAPHLEPAKSELTEGKARMKVTPIVPRAVPETLKPASEKQKPAPVKAAVGSPVKVSTSAAAASAAVVAKAAASAASTITTAAAAAAQVAGIASSPSGQILPAPVSRHQATTPSKSHALPVHIGTAPTKAISTGNSPSTRSAIASSQILPPGYSAHHPLAHPGLAHHNNGAALRPTFPGHFGSVGPGGELGPAGPYAYQPPPGYGYGHPSYGYHPQLPPGYPSAAYSGVAFTGDAFAAEWGPSGPQAQAVAQPVAVSTASGSEEKGPSEHFSISNILQQGENAEDMDSVASIGNLMGK</sequence>
<feature type="compositionally biased region" description="Acidic residues" evidence="5">
    <location>
        <begin position="1569"/>
        <end position="1580"/>
    </location>
</feature>
<dbReference type="InParanoid" id="A0A7M7K181"/>
<evidence type="ECO:0000256" key="2">
    <source>
        <dbReference type="ARBA" id="ARBA00022771"/>
    </source>
</evidence>
<evidence type="ECO:0000256" key="4">
    <source>
        <dbReference type="PROSITE-ProRule" id="PRU00146"/>
    </source>
</evidence>
<dbReference type="InterPro" id="IPR019786">
    <property type="entry name" value="Zinc_finger_PHD-type_CS"/>
</dbReference>
<feature type="compositionally biased region" description="Acidic residues" evidence="5">
    <location>
        <begin position="995"/>
        <end position="1004"/>
    </location>
</feature>
<evidence type="ECO:0000313" key="8">
    <source>
        <dbReference type="Proteomes" id="UP000594260"/>
    </source>
</evidence>
<feature type="compositionally biased region" description="Basic residues" evidence="5">
    <location>
        <begin position="1301"/>
        <end position="1315"/>
    </location>
</feature>
<feature type="compositionally biased region" description="Basic residues" evidence="5">
    <location>
        <begin position="1503"/>
        <end position="1513"/>
    </location>
</feature>
<feature type="compositionally biased region" description="Basic and acidic residues" evidence="5">
    <location>
        <begin position="532"/>
        <end position="544"/>
    </location>
</feature>
<dbReference type="EnsemblMetazoa" id="XM_022803104">
    <property type="protein sequence ID" value="XP_022658839"/>
    <property type="gene ID" value="LOC111249348"/>
</dbReference>
<feature type="region of interest" description="Disordered" evidence="5">
    <location>
        <begin position="1164"/>
        <end position="1209"/>
    </location>
</feature>
<evidence type="ECO:0000259" key="6">
    <source>
        <dbReference type="PROSITE" id="PS50016"/>
    </source>
</evidence>
<dbReference type="GO" id="GO:0008270">
    <property type="term" value="F:zinc ion binding"/>
    <property type="evidence" value="ECO:0007669"/>
    <property type="project" value="UniProtKB-KW"/>
</dbReference>
<dbReference type="RefSeq" id="XP_022658839.1">
    <property type="nucleotide sequence ID" value="XM_022803104.1"/>
</dbReference>
<feature type="region of interest" description="Disordered" evidence="5">
    <location>
        <begin position="430"/>
        <end position="485"/>
    </location>
</feature>
<evidence type="ECO:0000256" key="5">
    <source>
        <dbReference type="SAM" id="MobiDB-lite"/>
    </source>
</evidence>
<dbReference type="InterPro" id="IPR011011">
    <property type="entry name" value="Znf_FYVE_PHD"/>
</dbReference>
<feature type="compositionally biased region" description="Basic and acidic residues" evidence="5">
    <location>
        <begin position="446"/>
        <end position="458"/>
    </location>
</feature>
<feature type="compositionally biased region" description="Basic residues" evidence="5">
    <location>
        <begin position="1587"/>
        <end position="1597"/>
    </location>
</feature>
<dbReference type="GO" id="GO:0031213">
    <property type="term" value="C:RSF complex"/>
    <property type="evidence" value="ECO:0007669"/>
    <property type="project" value="InterPro"/>
</dbReference>
<feature type="compositionally biased region" description="Basic residues" evidence="5">
    <location>
        <begin position="807"/>
        <end position="828"/>
    </location>
</feature>
<feature type="domain" description="PHD-type" evidence="6">
    <location>
        <begin position="1060"/>
        <end position="1110"/>
    </location>
</feature>
<feature type="region of interest" description="Disordered" evidence="5">
    <location>
        <begin position="1227"/>
        <end position="1704"/>
    </location>
</feature>
<feature type="compositionally biased region" description="Basic and acidic residues" evidence="5">
    <location>
        <begin position="1660"/>
        <end position="1673"/>
    </location>
</feature>
<keyword evidence="1" id="KW-0479">Metal-binding</keyword>
<feature type="compositionally biased region" description="Acidic residues" evidence="5">
    <location>
        <begin position="681"/>
        <end position="693"/>
    </location>
</feature>
<feature type="compositionally biased region" description="Basic residues" evidence="5">
    <location>
        <begin position="981"/>
        <end position="991"/>
    </location>
</feature>
<feature type="compositionally biased region" description="Basic and acidic residues" evidence="5">
    <location>
        <begin position="658"/>
        <end position="673"/>
    </location>
</feature>
<dbReference type="SMART" id="SM00249">
    <property type="entry name" value="PHD"/>
    <property type="match status" value="1"/>
</dbReference>
<evidence type="ECO:0000256" key="3">
    <source>
        <dbReference type="ARBA" id="ARBA00022833"/>
    </source>
</evidence>
<dbReference type="InterPro" id="IPR019787">
    <property type="entry name" value="Znf_PHD-finger"/>
</dbReference>
<dbReference type="PROSITE" id="PS50016">
    <property type="entry name" value="ZF_PHD_2"/>
    <property type="match status" value="1"/>
</dbReference>